<dbReference type="Proteomes" id="UP000616151">
    <property type="component" value="Unassembled WGS sequence"/>
</dbReference>
<reference evidence="1" key="1">
    <citation type="submission" date="2021-01" db="EMBL/GenBank/DDBJ databases">
        <authorList>
            <person name="Sun Q."/>
        </authorList>
    </citation>
    <scope>NUCLEOTIDE SEQUENCE</scope>
    <source>
        <strain evidence="1">YIM B02566</strain>
    </source>
</reference>
<protein>
    <submittedName>
        <fullName evidence="1">Uncharacterized protein</fullName>
    </submittedName>
</protein>
<accession>A0ACC5QZ16</accession>
<sequence>MKRWAGPVLALPGLLAIAALAVQDPGARGMFAGWVLTSALSPERVVPLLGLGVALALLDRRRSWSALAIVVAGAVIGFKIRPWFMAALDGVPQAAAHLFLTGPISNVAAGLLLLAPQGARKWLFVPVAGLAGAMLAVATGLTDPTVNGLVVPCAGVAIGVWIVAAAALAAGAVDHPWFVIAARIAGSWLLAAGLLYGSAVLIPRHANPDPPVLPQEAPSNGLGKQPPGLELKAE</sequence>
<proteinExistence type="predicted"/>
<evidence type="ECO:0000313" key="1">
    <source>
        <dbReference type="EMBL" id="MBK1865597.1"/>
    </source>
</evidence>
<organism evidence="1 2">
    <name type="scientific">Taklimakanibacter albus</name>
    <dbReference type="NCBI Taxonomy" id="2800327"/>
    <lineage>
        <taxon>Bacteria</taxon>
        <taxon>Pseudomonadati</taxon>
        <taxon>Pseudomonadota</taxon>
        <taxon>Alphaproteobacteria</taxon>
        <taxon>Hyphomicrobiales</taxon>
        <taxon>Aestuariivirgaceae</taxon>
        <taxon>Taklimakanibacter</taxon>
    </lineage>
</organism>
<comment type="caution">
    <text evidence="1">The sequence shown here is derived from an EMBL/GenBank/DDBJ whole genome shotgun (WGS) entry which is preliminary data.</text>
</comment>
<name>A0ACC5QZ16_9HYPH</name>
<gene>
    <name evidence="1" type="ORF">JHL16_04475</name>
</gene>
<evidence type="ECO:0000313" key="2">
    <source>
        <dbReference type="Proteomes" id="UP000616151"/>
    </source>
</evidence>
<dbReference type="EMBL" id="JAENHL010000004">
    <property type="protein sequence ID" value="MBK1865597.1"/>
    <property type="molecule type" value="Genomic_DNA"/>
</dbReference>
<keyword evidence="2" id="KW-1185">Reference proteome</keyword>